<dbReference type="AlphaFoldDB" id="B6IPU7"/>
<dbReference type="Pfam" id="PF03981">
    <property type="entry name" value="Ubiq_cyt_C_chap"/>
    <property type="match status" value="1"/>
</dbReference>
<dbReference type="HOGENOM" id="CLU_072312_0_1_5"/>
<name>B6IPU7_RHOCS</name>
<dbReference type="Proteomes" id="UP000001591">
    <property type="component" value="Chromosome"/>
</dbReference>
<dbReference type="RefSeq" id="WP_012565274.1">
    <property type="nucleotide sequence ID" value="NC_011420.2"/>
</dbReference>
<proteinExistence type="inferred from homology"/>
<gene>
    <name evidence="3" type="ordered locus">RC1_0033</name>
</gene>
<dbReference type="OrthoDB" id="9128717at2"/>
<comment type="similarity">
    <text evidence="1">Belongs to the UPF0174 family.</text>
</comment>
<reference evidence="3 4" key="1">
    <citation type="journal article" date="2010" name="BMC Genomics">
        <title>Metabolic flexibility revealed in the genome of the cyst-forming alpha-1 proteobacterium Rhodospirillum centenum.</title>
        <authorList>
            <person name="Lu Y.K."/>
            <person name="Marden J."/>
            <person name="Han M."/>
            <person name="Swingley W.D."/>
            <person name="Mastrian S.D."/>
            <person name="Chowdhury S.R."/>
            <person name="Hao J."/>
            <person name="Helmy T."/>
            <person name="Kim S."/>
            <person name="Kurdoglu A.A."/>
            <person name="Matthies H.J."/>
            <person name="Rollo D."/>
            <person name="Stothard P."/>
            <person name="Blankenship R.E."/>
            <person name="Bauer C.E."/>
            <person name="Touchman J.W."/>
        </authorList>
    </citation>
    <scope>NUCLEOTIDE SEQUENCE [LARGE SCALE GENOMIC DNA]</scope>
    <source>
        <strain evidence="4">ATCC 51521 / SW</strain>
    </source>
</reference>
<protein>
    <recommendedName>
        <fullName evidence="2">Ubiquinol-cytochrome c chaperone domain-containing protein</fullName>
    </recommendedName>
</protein>
<dbReference type="eggNOG" id="COG4735">
    <property type="taxonomic scope" value="Bacteria"/>
</dbReference>
<evidence type="ECO:0000313" key="4">
    <source>
        <dbReference type="Proteomes" id="UP000001591"/>
    </source>
</evidence>
<dbReference type="KEGG" id="rce:RC1_0033"/>
<sequence>MPIGDNEFETVAKGDLPALLASSSDDDLDFLVSYILNASTESLSSKDEYKRHRPKHSRYTDLIAAEIREFGGNTFANLFRGEGPFYAEVVVDVCEQLKVKPGGDVVENEKKILMKIVEDSWEKLSPEKREEFLDEIRKAGHKGASLSAAMPLSVIMAQLSVRLAGFMAYRMAMVAANAVARQVLGRGLALAVNAGLARAIGAFAGPIGWIVTGLWTAIDLAGPAYRVTIPCVIHVAYLRQKLLFEALAASADFE</sequence>
<evidence type="ECO:0000313" key="3">
    <source>
        <dbReference type="EMBL" id="ACI97483.1"/>
    </source>
</evidence>
<dbReference type="InterPro" id="IPR021150">
    <property type="entry name" value="Ubiq_cyt_c_chap"/>
</dbReference>
<feature type="domain" description="Ubiquinol-cytochrome c chaperone" evidence="2">
    <location>
        <begin position="56"/>
        <end position="230"/>
    </location>
</feature>
<dbReference type="EMBL" id="CP000613">
    <property type="protein sequence ID" value="ACI97483.1"/>
    <property type="molecule type" value="Genomic_DNA"/>
</dbReference>
<evidence type="ECO:0000256" key="1">
    <source>
        <dbReference type="ARBA" id="ARBA00006436"/>
    </source>
</evidence>
<organism evidence="3 4">
    <name type="scientific">Rhodospirillum centenum (strain ATCC 51521 / SW)</name>
    <dbReference type="NCBI Taxonomy" id="414684"/>
    <lineage>
        <taxon>Bacteria</taxon>
        <taxon>Pseudomonadati</taxon>
        <taxon>Pseudomonadota</taxon>
        <taxon>Alphaproteobacteria</taxon>
        <taxon>Rhodospirillales</taxon>
        <taxon>Rhodospirillaceae</taxon>
        <taxon>Rhodospirillum</taxon>
    </lineage>
</organism>
<accession>B6IPU7</accession>
<evidence type="ECO:0000259" key="2">
    <source>
        <dbReference type="Pfam" id="PF03981"/>
    </source>
</evidence>
<keyword evidence="4" id="KW-1185">Reference proteome</keyword>